<keyword evidence="2" id="KW-1003">Cell membrane</keyword>
<dbReference type="InterPro" id="IPR051791">
    <property type="entry name" value="Pra-immunoreactive"/>
</dbReference>
<feature type="transmembrane region" description="Helical" evidence="6">
    <location>
        <begin position="43"/>
        <end position="65"/>
    </location>
</feature>
<dbReference type="STRING" id="1648404.CP97_11915"/>
<keyword evidence="3 6" id="KW-0812">Transmembrane</keyword>
<dbReference type="PANTHER" id="PTHR36115">
    <property type="entry name" value="PROLINE-RICH ANTIGEN HOMOLOG-RELATED"/>
    <property type="match status" value="1"/>
</dbReference>
<evidence type="ECO:0000313" key="8">
    <source>
        <dbReference type="EMBL" id="AKQ42590.1"/>
    </source>
</evidence>
<comment type="subcellular location">
    <subcellularLocation>
        <location evidence="1">Cell membrane</location>
        <topology evidence="1">Multi-pass membrane protein</topology>
    </subcellularLocation>
</comment>
<keyword evidence="5 6" id="KW-0472">Membrane</keyword>
<dbReference type="KEGG" id="ery:CP97_11915"/>
<accession>A0A0H4VE23</accession>
<keyword evidence="9" id="KW-1185">Reference proteome</keyword>
<dbReference type="GO" id="GO:0005886">
    <property type="term" value="C:plasma membrane"/>
    <property type="evidence" value="ECO:0007669"/>
    <property type="project" value="UniProtKB-SubCell"/>
</dbReference>
<dbReference type="PANTHER" id="PTHR36115:SF9">
    <property type="entry name" value="LMO1584 PROTEIN"/>
    <property type="match status" value="1"/>
</dbReference>
<evidence type="ECO:0000256" key="5">
    <source>
        <dbReference type="ARBA" id="ARBA00023136"/>
    </source>
</evidence>
<reference evidence="9" key="2">
    <citation type="submission" date="2015-04" db="EMBL/GenBank/DDBJ databases">
        <title>The complete genome sequence of Erythrobacter sp. s21-N3.</title>
        <authorList>
            <person name="Zhuang L."/>
            <person name="Liu Y."/>
            <person name="Shao Z."/>
        </authorList>
    </citation>
    <scope>NUCLEOTIDE SEQUENCE [LARGE SCALE GENOMIC DNA]</scope>
    <source>
        <strain evidence="9">s21-N3</strain>
    </source>
</reference>
<proteinExistence type="predicted"/>
<protein>
    <submittedName>
        <fullName evidence="8">RDD domain containing protein</fullName>
    </submittedName>
</protein>
<reference evidence="8 9" key="1">
    <citation type="journal article" date="2015" name="Int. J. Syst. Evol. Microbiol.">
        <title>Erythrobacter atlanticus sp. nov., a bacterium from ocean sediment able to degrade polycyclic aromatic hydrocarbons.</title>
        <authorList>
            <person name="Zhuang L."/>
            <person name="Liu Y."/>
            <person name="Wang L."/>
            <person name="Wang W."/>
            <person name="Shao Z."/>
        </authorList>
    </citation>
    <scope>NUCLEOTIDE SEQUENCE [LARGE SCALE GENOMIC DNA]</scope>
    <source>
        <strain evidence="9">s21-N3</strain>
    </source>
</reference>
<sequence>MPYAGFWIRVGAYIIDAIVLAVVGGIIGGLFGGAAGSANDPMGFMAGGSLLLNLISIVIGIGYFAGMESSSWQATLGKKVLGLVVVDENGQRISLAKGIGRYFGKILSALIVLIGFIMVAFTEKKQGLHDMLAGTLVLKGAPGEYGTAGVFD</sequence>
<dbReference type="PATRIC" id="fig|1648404.4.peg.2484"/>
<feature type="domain" description="RDD" evidence="7">
    <location>
        <begin position="3"/>
        <end position="134"/>
    </location>
</feature>
<dbReference type="Proteomes" id="UP000059113">
    <property type="component" value="Chromosome"/>
</dbReference>
<evidence type="ECO:0000256" key="4">
    <source>
        <dbReference type="ARBA" id="ARBA00022989"/>
    </source>
</evidence>
<dbReference type="AlphaFoldDB" id="A0A0H4VE23"/>
<feature type="transmembrane region" description="Helical" evidence="6">
    <location>
        <begin position="6"/>
        <end position="31"/>
    </location>
</feature>
<evidence type="ECO:0000256" key="2">
    <source>
        <dbReference type="ARBA" id="ARBA00022475"/>
    </source>
</evidence>
<evidence type="ECO:0000256" key="1">
    <source>
        <dbReference type="ARBA" id="ARBA00004651"/>
    </source>
</evidence>
<evidence type="ECO:0000256" key="6">
    <source>
        <dbReference type="SAM" id="Phobius"/>
    </source>
</evidence>
<name>A0A0H4VE23_9SPHN</name>
<keyword evidence="4 6" id="KW-1133">Transmembrane helix</keyword>
<dbReference type="OrthoDB" id="9793824at2"/>
<dbReference type="RefSeq" id="WP_048886128.1">
    <property type="nucleotide sequence ID" value="NZ_CP011310.1"/>
</dbReference>
<evidence type="ECO:0000256" key="3">
    <source>
        <dbReference type="ARBA" id="ARBA00022692"/>
    </source>
</evidence>
<dbReference type="Pfam" id="PF06271">
    <property type="entry name" value="RDD"/>
    <property type="match status" value="1"/>
</dbReference>
<dbReference type="EMBL" id="CP011310">
    <property type="protein sequence ID" value="AKQ42590.1"/>
    <property type="molecule type" value="Genomic_DNA"/>
</dbReference>
<feature type="transmembrane region" description="Helical" evidence="6">
    <location>
        <begin position="102"/>
        <end position="121"/>
    </location>
</feature>
<dbReference type="InterPro" id="IPR010432">
    <property type="entry name" value="RDD"/>
</dbReference>
<gene>
    <name evidence="8" type="ORF">CP97_11915</name>
</gene>
<evidence type="ECO:0000259" key="7">
    <source>
        <dbReference type="Pfam" id="PF06271"/>
    </source>
</evidence>
<evidence type="ECO:0000313" key="9">
    <source>
        <dbReference type="Proteomes" id="UP000059113"/>
    </source>
</evidence>
<organism evidence="8 9">
    <name type="scientific">Aurantiacibacter atlanticus</name>
    <dbReference type="NCBI Taxonomy" id="1648404"/>
    <lineage>
        <taxon>Bacteria</taxon>
        <taxon>Pseudomonadati</taxon>
        <taxon>Pseudomonadota</taxon>
        <taxon>Alphaproteobacteria</taxon>
        <taxon>Sphingomonadales</taxon>
        <taxon>Erythrobacteraceae</taxon>
        <taxon>Aurantiacibacter</taxon>
    </lineage>
</organism>